<evidence type="ECO:0000256" key="5">
    <source>
        <dbReference type="ARBA" id="ARBA00022824"/>
    </source>
</evidence>
<dbReference type="GO" id="GO:0005789">
    <property type="term" value="C:endoplasmic reticulum membrane"/>
    <property type="evidence" value="ECO:0007669"/>
    <property type="project" value="UniProtKB-SubCell"/>
</dbReference>
<keyword evidence="9" id="KW-1185">Reference proteome</keyword>
<keyword evidence="4 8" id="KW-0812">Transmembrane</keyword>
<accession>A0AAJ7SJE6</accession>
<dbReference type="RefSeq" id="XP_032800486.1">
    <property type="nucleotide sequence ID" value="XM_032944595.1"/>
</dbReference>
<name>A0AAJ7SJE6_PETMA</name>
<evidence type="ECO:0000256" key="4">
    <source>
        <dbReference type="ARBA" id="ARBA00022692"/>
    </source>
</evidence>
<evidence type="ECO:0000256" key="6">
    <source>
        <dbReference type="ARBA" id="ARBA00022989"/>
    </source>
</evidence>
<dbReference type="AlphaFoldDB" id="A0AAJ7SJE6"/>
<evidence type="ECO:0000313" key="10">
    <source>
        <dbReference type="RefSeq" id="XP_032800486.1"/>
    </source>
</evidence>
<reference evidence="10" key="1">
    <citation type="submission" date="2025-08" db="UniProtKB">
        <authorList>
            <consortium name="RefSeq"/>
        </authorList>
    </citation>
    <scope>IDENTIFICATION</scope>
    <source>
        <tissue evidence="10">Sperm</tissue>
    </source>
</reference>
<protein>
    <recommendedName>
        <fullName evidence="3">Triple QxxK/R motif-containing protein</fullName>
    </recommendedName>
</protein>
<evidence type="ECO:0000256" key="2">
    <source>
        <dbReference type="ARBA" id="ARBA00007709"/>
    </source>
</evidence>
<feature type="transmembrane region" description="Helical" evidence="8">
    <location>
        <begin position="51"/>
        <end position="73"/>
    </location>
</feature>
<evidence type="ECO:0000313" key="9">
    <source>
        <dbReference type="Proteomes" id="UP001318040"/>
    </source>
</evidence>
<dbReference type="PANTHER" id="PTHR20583">
    <property type="entry name" value="TRIPLE QXXK/R MOTIF-CONTAINING PROTEIN"/>
    <property type="match status" value="1"/>
</dbReference>
<keyword evidence="7 8" id="KW-0472">Membrane</keyword>
<dbReference type="InterPro" id="IPR024842">
    <property type="entry name" value="TRIQK"/>
</dbReference>
<proteinExistence type="inferred from homology"/>
<dbReference type="Pfam" id="PF15168">
    <property type="entry name" value="TRIQK"/>
    <property type="match status" value="1"/>
</dbReference>
<evidence type="ECO:0000256" key="1">
    <source>
        <dbReference type="ARBA" id="ARBA00004389"/>
    </source>
</evidence>
<evidence type="ECO:0000256" key="7">
    <source>
        <dbReference type="ARBA" id="ARBA00023136"/>
    </source>
</evidence>
<dbReference type="Proteomes" id="UP001318040">
    <property type="component" value="Unplaced"/>
</dbReference>
<evidence type="ECO:0000256" key="8">
    <source>
        <dbReference type="SAM" id="Phobius"/>
    </source>
</evidence>
<comment type="similarity">
    <text evidence="2">Belongs to the TRIQK family.</text>
</comment>
<gene>
    <name evidence="10" type="primary">TRIQK</name>
</gene>
<comment type="subcellular location">
    <subcellularLocation>
        <location evidence="1">Endoplasmic reticulum membrane</location>
        <topology evidence="1">Single-pass membrane protein</topology>
    </subcellularLocation>
</comment>
<sequence length="87" mass="10047">MAKKEASSLRAPVEQYRKQIGKQDYKKSKTLMKETKMRATQRKSNSHTQDMMVMVFTGATILMVLYALLYYTIFSESTSDIGYEGDF</sequence>
<keyword evidence="6 8" id="KW-1133">Transmembrane helix</keyword>
<dbReference type="PANTHER" id="PTHR20583:SF1">
    <property type="entry name" value="TRIPLE QXXK_R MOTIF-CONTAINING PROTEIN"/>
    <property type="match status" value="1"/>
</dbReference>
<organism evidence="9 10">
    <name type="scientific">Petromyzon marinus</name>
    <name type="common">Sea lamprey</name>
    <dbReference type="NCBI Taxonomy" id="7757"/>
    <lineage>
        <taxon>Eukaryota</taxon>
        <taxon>Metazoa</taxon>
        <taxon>Chordata</taxon>
        <taxon>Craniata</taxon>
        <taxon>Vertebrata</taxon>
        <taxon>Cyclostomata</taxon>
        <taxon>Hyperoartia</taxon>
        <taxon>Petromyzontiformes</taxon>
        <taxon>Petromyzontidae</taxon>
        <taxon>Petromyzon</taxon>
    </lineage>
</organism>
<dbReference type="CTD" id="286144"/>
<keyword evidence="5" id="KW-0256">Endoplasmic reticulum</keyword>
<evidence type="ECO:0000256" key="3">
    <source>
        <dbReference type="ARBA" id="ARBA00014257"/>
    </source>
</evidence>
<dbReference type="KEGG" id="pmrn:116937483"/>